<evidence type="ECO:0000313" key="2">
    <source>
        <dbReference type="EMBL" id="KKL78065.1"/>
    </source>
</evidence>
<gene>
    <name evidence="2" type="ORF">LCGC14_2028570</name>
</gene>
<proteinExistence type="predicted"/>
<sequence>MFYKCSHCRNDIINKKGKHFEIWLEGERIVITKTEKILYGVLIFSIVGLGLLIIYTSITWVFAISTLFVLFSFIFVPLFIGMILALITMV</sequence>
<reference evidence="2" key="1">
    <citation type="journal article" date="2015" name="Nature">
        <title>Complex archaea that bridge the gap between prokaryotes and eukaryotes.</title>
        <authorList>
            <person name="Spang A."/>
            <person name="Saw J.H."/>
            <person name="Jorgensen S.L."/>
            <person name="Zaremba-Niedzwiedzka K."/>
            <person name="Martijn J."/>
            <person name="Lind A.E."/>
            <person name="van Eijk R."/>
            <person name="Schleper C."/>
            <person name="Guy L."/>
            <person name="Ettema T.J."/>
        </authorList>
    </citation>
    <scope>NUCLEOTIDE SEQUENCE</scope>
</reference>
<keyword evidence="1" id="KW-0812">Transmembrane</keyword>
<accession>A0A0F9H8S9</accession>
<feature type="transmembrane region" description="Helical" evidence="1">
    <location>
        <begin position="37"/>
        <end position="55"/>
    </location>
</feature>
<protein>
    <submittedName>
        <fullName evidence="2">Uncharacterized protein</fullName>
    </submittedName>
</protein>
<organism evidence="2">
    <name type="scientific">marine sediment metagenome</name>
    <dbReference type="NCBI Taxonomy" id="412755"/>
    <lineage>
        <taxon>unclassified sequences</taxon>
        <taxon>metagenomes</taxon>
        <taxon>ecological metagenomes</taxon>
    </lineage>
</organism>
<keyword evidence="1" id="KW-0472">Membrane</keyword>
<keyword evidence="1" id="KW-1133">Transmembrane helix</keyword>
<dbReference type="EMBL" id="LAZR01023571">
    <property type="protein sequence ID" value="KKL78065.1"/>
    <property type="molecule type" value="Genomic_DNA"/>
</dbReference>
<feature type="transmembrane region" description="Helical" evidence="1">
    <location>
        <begin position="61"/>
        <end position="87"/>
    </location>
</feature>
<dbReference type="AlphaFoldDB" id="A0A0F9H8S9"/>
<name>A0A0F9H8S9_9ZZZZ</name>
<evidence type="ECO:0000256" key="1">
    <source>
        <dbReference type="SAM" id="Phobius"/>
    </source>
</evidence>
<comment type="caution">
    <text evidence="2">The sequence shown here is derived from an EMBL/GenBank/DDBJ whole genome shotgun (WGS) entry which is preliminary data.</text>
</comment>